<sequence length="96" mass="11299">MKSLSKLVATGLLAIAFLGLATKTTQAEENDWGYDHQFDNWERPYKLPNWYDASDDQYETLPSGQINEDGYDHKYDTWERPYKLPTWYLNGRFGIE</sequence>
<accession>G5KFP5</accession>
<evidence type="ECO:0000313" key="2">
    <source>
        <dbReference type="EMBL" id="EHJ56744.1"/>
    </source>
</evidence>
<protein>
    <submittedName>
        <fullName evidence="2">Uncharacterized protein</fullName>
    </submittedName>
</protein>
<dbReference type="AlphaFoldDB" id="G5KFP5"/>
<feature type="signal peptide" evidence="1">
    <location>
        <begin position="1"/>
        <end position="27"/>
    </location>
</feature>
<evidence type="ECO:0000256" key="1">
    <source>
        <dbReference type="SAM" id="SignalP"/>
    </source>
</evidence>
<evidence type="ECO:0000313" key="3">
    <source>
        <dbReference type="Proteomes" id="UP000005388"/>
    </source>
</evidence>
<reference evidence="2 3" key="1">
    <citation type="journal article" date="2014" name="Int. J. Syst. Evol. Microbiol.">
        <title>Phylogenomics and the dynamic genome evolution of the genus Streptococcus.</title>
        <authorList>
            <consortium name="The Broad Institute Genome Sequencing Platform"/>
            <person name="Richards V.P."/>
            <person name="Palmer S.R."/>
            <person name="Pavinski Bitar P.D."/>
            <person name="Qin X."/>
            <person name="Weinstock G.M."/>
            <person name="Highlander S.K."/>
            <person name="Town C.D."/>
            <person name="Burne R.A."/>
            <person name="Stanhope M.J."/>
        </authorList>
    </citation>
    <scope>NUCLEOTIDE SEQUENCE [LARGE SCALE GENOMIC DNA]</scope>
    <source>
        <strain evidence="2 3">2285-97</strain>
    </source>
</reference>
<feature type="chain" id="PRO_5003479740" evidence="1">
    <location>
        <begin position="28"/>
        <end position="96"/>
    </location>
</feature>
<keyword evidence="1" id="KW-0732">Signal</keyword>
<comment type="caution">
    <text evidence="2">The sequence shown here is derived from an EMBL/GenBank/DDBJ whole genome shotgun (WGS) entry which is preliminary data.</text>
</comment>
<keyword evidence="3" id="KW-1185">Reference proteome</keyword>
<dbReference type="Proteomes" id="UP000005388">
    <property type="component" value="Unassembled WGS sequence"/>
</dbReference>
<dbReference type="RefSeq" id="WP_006739489.1">
    <property type="nucleotide sequence ID" value="NZ_AEUZ02000001.1"/>
</dbReference>
<gene>
    <name evidence="2" type="ORF">STRUR_1052</name>
</gene>
<organism evidence="2 3">
    <name type="scientific">Streptococcus urinalis 2285-97</name>
    <dbReference type="NCBI Taxonomy" id="764291"/>
    <lineage>
        <taxon>Bacteria</taxon>
        <taxon>Bacillati</taxon>
        <taxon>Bacillota</taxon>
        <taxon>Bacilli</taxon>
        <taxon>Lactobacillales</taxon>
        <taxon>Streptococcaceae</taxon>
        <taxon>Streptococcus</taxon>
    </lineage>
</organism>
<proteinExistence type="predicted"/>
<dbReference type="EMBL" id="AEUZ02000001">
    <property type="protein sequence ID" value="EHJ56744.1"/>
    <property type="molecule type" value="Genomic_DNA"/>
</dbReference>
<name>G5KFP5_9STRE</name>